<dbReference type="OMA" id="VCKGLIY"/>
<evidence type="ECO:0000256" key="5">
    <source>
        <dbReference type="ARBA" id="ARBA00038035"/>
    </source>
</evidence>
<reference evidence="10" key="1">
    <citation type="journal article" date="2012" name="Science">
        <title>The Paleozoic origin of enzymatic lignin decomposition reconstructed from 31 fungal genomes.</title>
        <authorList>
            <person name="Floudas D."/>
            <person name="Binder M."/>
            <person name="Riley R."/>
            <person name="Barry K."/>
            <person name="Blanchette R.A."/>
            <person name="Henrissat B."/>
            <person name="Martinez A.T."/>
            <person name="Otillar R."/>
            <person name="Spatafora J.W."/>
            <person name="Yadav J.S."/>
            <person name="Aerts A."/>
            <person name="Benoit I."/>
            <person name="Boyd A."/>
            <person name="Carlson A."/>
            <person name="Copeland A."/>
            <person name="Coutinho P.M."/>
            <person name="de Vries R.P."/>
            <person name="Ferreira P."/>
            <person name="Findley K."/>
            <person name="Foster B."/>
            <person name="Gaskell J."/>
            <person name="Glotzer D."/>
            <person name="Gorecki P."/>
            <person name="Heitman J."/>
            <person name="Hesse C."/>
            <person name="Hori C."/>
            <person name="Igarashi K."/>
            <person name="Jurgens J.A."/>
            <person name="Kallen N."/>
            <person name="Kersten P."/>
            <person name="Kohler A."/>
            <person name="Kuees U."/>
            <person name="Kumar T.K.A."/>
            <person name="Kuo A."/>
            <person name="LaButti K."/>
            <person name="Larrondo L.F."/>
            <person name="Lindquist E."/>
            <person name="Ling A."/>
            <person name="Lombard V."/>
            <person name="Lucas S."/>
            <person name="Lundell T."/>
            <person name="Martin R."/>
            <person name="McLaughlin D.J."/>
            <person name="Morgenstern I."/>
            <person name="Morin E."/>
            <person name="Murat C."/>
            <person name="Nagy L.G."/>
            <person name="Nolan M."/>
            <person name="Ohm R.A."/>
            <person name="Patyshakuliyeva A."/>
            <person name="Rokas A."/>
            <person name="Ruiz-Duenas F.J."/>
            <person name="Sabat G."/>
            <person name="Salamov A."/>
            <person name="Samejima M."/>
            <person name="Schmutz J."/>
            <person name="Slot J.C."/>
            <person name="St John F."/>
            <person name="Stenlid J."/>
            <person name="Sun H."/>
            <person name="Sun S."/>
            <person name="Syed K."/>
            <person name="Tsang A."/>
            <person name="Wiebenga A."/>
            <person name="Young D."/>
            <person name="Pisabarro A."/>
            <person name="Eastwood D.C."/>
            <person name="Martin F."/>
            <person name="Cullen D."/>
            <person name="Grigoriev I.V."/>
            <person name="Hibbett D.S."/>
        </authorList>
    </citation>
    <scope>NUCLEOTIDE SEQUENCE [LARGE SCALE GENOMIC DNA]</scope>
    <source>
        <strain evidence="10">RWD-64-598 SS2</strain>
    </source>
</reference>
<evidence type="ECO:0000256" key="4">
    <source>
        <dbReference type="ARBA" id="ARBA00022840"/>
    </source>
</evidence>
<dbReference type="GO" id="GO:0060237">
    <property type="term" value="P:regulation of fungal-type cell wall organization"/>
    <property type="evidence" value="ECO:0007669"/>
    <property type="project" value="TreeGrafter"/>
</dbReference>
<dbReference type="PANTHER" id="PTHR48013">
    <property type="entry name" value="DUAL SPECIFICITY MITOGEN-ACTIVATED PROTEIN KINASE KINASE 5-RELATED"/>
    <property type="match status" value="1"/>
</dbReference>
<dbReference type="Gene3D" id="3.30.200.20">
    <property type="entry name" value="Phosphorylase Kinase, domain 1"/>
    <property type="match status" value="1"/>
</dbReference>
<comment type="similarity">
    <text evidence="5">Belongs to the protein kinase superfamily. STE Ser/Thr protein kinase family. MAP kinase kinase subfamily.</text>
</comment>
<evidence type="ECO:0000313" key="10">
    <source>
        <dbReference type="Proteomes" id="UP000053558"/>
    </source>
</evidence>
<evidence type="ECO:0000256" key="2">
    <source>
        <dbReference type="ARBA" id="ARBA00022741"/>
    </source>
</evidence>
<dbReference type="OrthoDB" id="10252354at2759"/>
<dbReference type="EMBL" id="JH711576">
    <property type="protein sequence ID" value="EIW83136.1"/>
    <property type="molecule type" value="Genomic_DNA"/>
</dbReference>
<dbReference type="GO" id="GO:0000196">
    <property type="term" value="P:cell integrity MAPK cascade"/>
    <property type="evidence" value="ECO:0007669"/>
    <property type="project" value="TreeGrafter"/>
</dbReference>
<protein>
    <recommendedName>
        <fullName evidence="6">mitogen-activated protein kinase kinase</fullName>
        <ecNumber evidence="6">2.7.12.2</ecNumber>
    </recommendedName>
</protein>
<dbReference type="EC" id="2.7.12.2" evidence="6"/>
<dbReference type="GeneID" id="19207533"/>
<evidence type="ECO:0000256" key="1">
    <source>
        <dbReference type="ARBA" id="ARBA00022679"/>
    </source>
</evidence>
<comment type="caution">
    <text evidence="9">The sequence shown here is derived from an EMBL/GenBank/DDBJ whole genome shotgun (WGS) entry which is preliminary data.</text>
</comment>
<evidence type="ECO:0000256" key="3">
    <source>
        <dbReference type="ARBA" id="ARBA00022777"/>
    </source>
</evidence>
<accession>A0A5M3MVI0</accession>
<dbReference type="InterPro" id="IPR017441">
    <property type="entry name" value="Protein_kinase_ATP_BS"/>
</dbReference>
<dbReference type="Gene3D" id="1.10.510.10">
    <property type="entry name" value="Transferase(Phosphotransferase) domain 1"/>
    <property type="match status" value="1"/>
</dbReference>
<dbReference type="AlphaFoldDB" id="A0A5M3MVI0"/>
<dbReference type="SUPFAM" id="SSF56112">
    <property type="entry name" value="Protein kinase-like (PK-like)"/>
    <property type="match status" value="1"/>
</dbReference>
<keyword evidence="3 9" id="KW-0418">Kinase</keyword>
<organism evidence="9 10">
    <name type="scientific">Coniophora puteana (strain RWD-64-598)</name>
    <name type="common">Brown rot fungus</name>
    <dbReference type="NCBI Taxonomy" id="741705"/>
    <lineage>
        <taxon>Eukaryota</taxon>
        <taxon>Fungi</taxon>
        <taxon>Dikarya</taxon>
        <taxon>Basidiomycota</taxon>
        <taxon>Agaricomycotina</taxon>
        <taxon>Agaricomycetes</taxon>
        <taxon>Agaricomycetidae</taxon>
        <taxon>Boletales</taxon>
        <taxon>Coniophorineae</taxon>
        <taxon>Coniophoraceae</taxon>
        <taxon>Coniophora</taxon>
    </lineage>
</organism>
<proteinExistence type="inferred from homology"/>
<feature type="domain" description="Protein kinase" evidence="8">
    <location>
        <begin position="77"/>
        <end position="335"/>
    </location>
</feature>
<keyword evidence="1" id="KW-0808">Transferase</keyword>
<dbReference type="FunFam" id="1.10.510.10:FF:000263">
    <property type="entry name" value="MAP kinase skh1/pek1"/>
    <property type="match status" value="1"/>
</dbReference>
<keyword evidence="4 7" id="KW-0067">ATP-binding</keyword>
<dbReference type="PROSITE" id="PS50011">
    <property type="entry name" value="PROTEIN_KINASE_DOM"/>
    <property type="match status" value="1"/>
</dbReference>
<evidence type="ECO:0000256" key="7">
    <source>
        <dbReference type="PROSITE-ProRule" id="PRU10141"/>
    </source>
</evidence>
<dbReference type="Proteomes" id="UP000053558">
    <property type="component" value="Unassembled WGS sequence"/>
</dbReference>
<dbReference type="KEGG" id="cput:CONPUDRAFT_52785"/>
<sequence>MPLELQESPELKTVRPILRINTPRQEEVDNEVNNIIDGVRKINVHVTRANSDASNDADSPKDEIHQGQPLEWSDDVFAVLSRLGEGNGGAVFKVQDKRTGKVMARKTITAREAPPQQLKRELTISSTADHFNIIRFFGAYVSPSTSEVNVLMEYCQGGSLAAVSERIKARNARIGEKVAGRIAEGVLSGLAYLHSLKTIHRDIKPSNILMTAEGVVKLCDFGVSGELVRSIVNTFTGTSLYMAPERIRGQSYSIRADVWSTGLTLLEIVQNHYPFPEDLTSIELLVYITNGEPPQLSDDEDVRWSDEMKDFVRQTLTIDANDRPTPRDMLSHPWIINVMKKEVLMSRWIGEVWGWKNGPPKVTGS</sequence>
<evidence type="ECO:0000256" key="6">
    <source>
        <dbReference type="ARBA" id="ARBA00038999"/>
    </source>
</evidence>
<keyword evidence="2 7" id="KW-0547">Nucleotide-binding</keyword>
<dbReference type="RefSeq" id="XP_007766362.1">
    <property type="nucleotide sequence ID" value="XM_007768172.1"/>
</dbReference>
<dbReference type="SMART" id="SM00220">
    <property type="entry name" value="S_TKc"/>
    <property type="match status" value="1"/>
</dbReference>
<keyword evidence="10" id="KW-1185">Reference proteome</keyword>
<dbReference type="InterPro" id="IPR000719">
    <property type="entry name" value="Prot_kinase_dom"/>
</dbReference>
<evidence type="ECO:0000313" key="9">
    <source>
        <dbReference type="EMBL" id="EIW83136.1"/>
    </source>
</evidence>
<dbReference type="GO" id="GO:0005524">
    <property type="term" value="F:ATP binding"/>
    <property type="evidence" value="ECO:0007669"/>
    <property type="project" value="UniProtKB-UniRule"/>
</dbReference>
<dbReference type="PANTHER" id="PTHR48013:SF6">
    <property type="entry name" value="MAP KINASE KINASE MKK1_SSP32-RELATED"/>
    <property type="match status" value="1"/>
</dbReference>
<dbReference type="GO" id="GO:0004708">
    <property type="term" value="F:MAP kinase kinase activity"/>
    <property type="evidence" value="ECO:0007669"/>
    <property type="project" value="UniProtKB-EC"/>
</dbReference>
<gene>
    <name evidence="9" type="ORF">CONPUDRAFT_52785</name>
</gene>
<evidence type="ECO:0000259" key="8">
    <source>
        <dbReference type="PROSITE" id="PS50011"/>
    </source>
</evidence>
<dbReference type="PROSITE" id="PS00107">
    <property type="entry name" value="PROTEIN_KINASE_ATP"/>
    <property type="match status" value="1"/>
</dbReference>
<dbReference type="InterPro" id="IPR011009">
    <property type="entry name" value="Kinase-like_dom_sf"/>
</dbReference>
<name>A0A5M3MVI0_CONPW</name>
<feature type="binding site" evidence="7">
    <location>
        <position position="106"/>
    </location>
    <ligand>
        <name>ATP</name>
        <dbReference type="ChEBI" id="CHEBI:30616"/>
    </ligand>
</feature>
<dbReference type="Pfam" id="PF00069">
    <property type="entry name" value="Pkinase"/>
    <property type="match status" value="1"/>
</dbReference>